<evidence type="ECO:0000256" key="1">
    <source>
        <dbReference type="SAM" id="MobiDB-lite"/>
    </source>
</evidence>
<accession>A0A1Q3AVY9</accession>
<proteinExistence type="predicted"/>
<evidence type="ECO:0000256" key="2">
    <source>
        <dbReference type="SAM" id="Phobius"/>
    </source>
</evidence>
<feature type="region of interest" description="Disordered" evidence="1">
    <location>
        <begin position="106"/>
        <end position="252"/>
    </location>
</feature>
<keyword evidence="2" id="KW-1133">Transmembrane helix</keyword>
<feature type="compositionally biased region" description="Gly residues" evidence="1">
    <location>
        <begin position="171"/>
        <end position="180"/>
    </location>
</feature>
<evidence type="ECO:0000313" key="4">
    <source>
        <dbReference type="Proteomes" id="UP000187406"/>
    </source>
</evidence>
<feature type="compositionally biased region" description="Acidic residues" evidence="1">
    <location>
        <begin position="125"/>
        <end position="155"/>
    </location>
</feature>
<dbReference type="Proteomes" id="UP000187406">
    <property type="component" value="Unassembled WGS sequence"/>
</dbReference>
<feature type="transmembrane region" description="Helical" evidence="2">
    <location>
        <begin position="65"/>
        <end position="91"/>
    </location>
</feature>
<feature type="compositionally biased region" description="Low complexity" evidence="1">
    <location>
        <begin position="159"/>
        <end position="170"/>
    </location>
</feature>
<protein>
    <submittedName>
        <fullName evidence="3">Uncharacterized protein</fullName>
    </submittedName>
</protein>
<organism evidence="3 4">
    <name type="scientific">Cephalotus follicularis</name>
    <name type="common">Albany pitcher plant</name>
    <dbReference type="NCBI Taxonomy" id="3775"/>
    <lineage>
        <taxon>Eukaryota</taxon>
        <taxon>Viridiplantae</taxon>
        <taxon>Streptophyta</taxon>
        <taxon>Embryophyta</taxon>
        <taxon>Tracheophyta</taxon>
        <taxon>Spermatophyta</taxon>
        <taxon>Magnoliopsida</taxon>
        <taxon>eudicotyledons</taxon>
        <taxon>Gunneridae</taxon>
        <taxon>Pentapetalae</taxon>
        <taxon>rosids</taxon>
        <taxon>fabids</taxon>
        <taxon>Oxalidales</taxon>
        <taxon>Cephalotaceae</taxon>
        <taxon>Cephalotus</taxon>
    </lineage>
</organism>
<feature type="compositionally biased region" description="Acidic residues" evidence="1">
    <location>
        <begin position="181"/>
        <end position="242"/>
    </location>
</feature>
<gene>
    <name evidence="3" type="ORF">CFOL_v3_03457</name>
</gene>
<dbReference type="PANTHER" id="PTHR35711">
    <property type="entry name" value="EXPRESSED PROTEIN"/>
    <property type="match status" value="1"/>
</dbReference>
<dbReference type="AlphaFoldDB" id="A0A1Q3AVY9"/>
<dbReference type="PANTHER" id="PTHR35711:SF1">
    <property type="entry name" value="ECTODERMAL, ISOFORM F"/>
    <property type="match status" value="1"/>
</dbReference>
<reference evidence="4" key="1">
    <citation type="submission" date="2016-04" db="EMBL/GenBank/DDBJ databases">
        <title>Cephalotus genome sequencing.</title>
        <authorList>
            <person name="Fukushima K."/>
            <person name="Hasebe M."/>
            <person name="Fang X."/>
        </authorList>
    </citation>
    <scope>NUCLEOTIDE SEQUENCE [LARGE SCALE GENOMIC DNA]</scope>
    <source>
        <strain evidence="4">cv. St1</strain>
    </source>
</reference>
<comment type="caution">
    <text evidence="3">The sequence shown here is derived from an EMBL/GenBank/DDBJ whole genome shotgun (WGS) entry which is preliminary data.</text>
</comment>
<dbReference type="InParanoid" id="A0A1Q3AVY9"/>
<sequence>MTGELRAVSHQIGRWRINLAIYAYFFTFSSLKFSDLISPSSDLAFRYTFAPLRFLSPRNMEVNNIVAVTLGYGALTCAAEVLATLLASALLKTQLLAQEYPHGPLLTNKPRIREDHAHGQTGPTDAEESDGNEEDDDDEDGGFGEGEDDLSDEAGDYGNHPNNNKSNPKKGPGGGAGGAEENGEGDEEEDDEEDGDGQDEDDDDDNENEEEDDDEDDGGEEDEDEAEGVDNEEEEEEDEDEEARQPPKKRKK</sequence>
<keyword evidence="2" id="KW-0472">Membrane</keyword>
<keyword evidence="4" id="KW-1185">Reference proteome</keyword>
<keyword evidence="2" id="KW-0812">Transmembrane</keyword>
<evidence type="ECO:0000313" key="3">
    <source>
        <dbReference type="EMBL" id="GAV59926.1"/>
    </source>
</evidence>
<name>A0A1Q3AVY9_CEPFO</name>
<dbReference type="EMBL" id="BDDD01000130">
    <property type="protein sequence ID" value="GAV59926.1"/>
    <property type="molecule type" value="Genomic_DNA"/>
</dbReference>